<name>A0A9Q4DQU9_BACSC</name>
<accession>A0A9Q4DQU9</accession>
<gene>
    <name evidence="2" type="ORF">MOC45_17635</name>
</gene>
<sequence>MYPHHSYYRGNPDPAGYPVRNPFLFGAPLVGGLLGGFLGSALFNYPRPYAYPPGPYGYGGAPYGFGAGAPYGGYPAVFYRMISTSDIL</sequence>
<protein>
    <submittedName>
        <fullName evidence="2">Uncharacterized protein</fullName>
    </submittedName>
</protein>
<organism evidence="2 3">
    <name type="scientific">Bacillus spizizenii</name>
    <name type="common">Bacillus subtilis subsp. spizizenii</name>
    <dbReference type="NCBI Taxonomy" id="96241"/>
    <lineage>
        <taxon>Bacteria</taxon>
        <taxon>Bacillati</taxon>
        <taxon>Bacillota</taxon>
        <taxon>Bacilli</taxon>
        <taxon>Bacillales</taxon>
        <taxon>Bacillaceae</taxon>
        <taxon>Bacillus</taxon>
    </lineage>
</organism>
<evidence type="ECO:0000313" key="2">
    <source>
        <dbReference type="EMBL" id="MCY8122392.1"/>
    </source>
</evidence>
<evidence type="ECO:0000313" key="3">
    <source>
        <dbReference type="Proteomes" id="UP001070352"/>
    </source>
</evidence>
<keyword evidence="1" id="KW-0472">Membrane</keyword>
<keyword evidence="1" id="KW-0812">Transmembrane</keyword>
<comment type="caution">
    <text evidence="2">The sequence shown here is derived from an EMBL/GenBank/DDBJ whole genome shotgun (WGS) entry which is preliminary data.</text>
</comment>
<proteinExistence type="predicted"/>
<dbReference type="EMBL" id="JALANJ010000032">
    <property type="protein sequence ID" value="MCY8122392.1"/>
    <property type="molecule type" value="Genomic_DNA"/>
</dbReference>
<reference evidence="2" key="1">
    <citation type="submission" date="2022-02" db="EMBL/GenBank/DDBJ databases">
        <title>Crop Bioprotection Bacillus Genome Sequencing.</title>
        <authorList>
            <person name="Dunlap C."/>
        </authorList>
    </citation>
    <scope>NUCLEOTIDE SEQUENCE</scope>
    <source>
        <strain evidence="2">M18B4</strain>
    </source>
</reference>
<dbReference type="AlphaFoldDB" id="A0A9Q4DQU9"/>
<dbReference type="Proteomes" id="UP001070352">
    <property type="component" value="Unassembled WGS sequence"/>
</dbReference>
<feature type="transmembrane region" description="Helical" evidence="1">
    <location>
        <begin position="23"/>
        <end position="43"/>
    </location>
</feature>
<keyword evidence="1" id="KW-1133">Transmembrane helix</keyword>
<evidence type="ECO:0000256" key="1">
    <source>
        <dbReference type="SAM" id="Phobius"/>
    </source>
</evidence>